<dbReference type="Gene3D" id="3.40.50.150">
    <property type="entry name" value="Vaccinia Virus protein VP39"/>
    <property type="match status" value="1"/>
</dbReference>
<proteinExistence type="inferred from homology"/>
<dbReference type="PANTHER" id="PTHR43591">
    <property type="entry name" value="METHYLTRANSFERASE"/>
    <property type="match status" value="1"/>
</dbReference>
<dbReference type="EMBL" id="JAGPXC010000001">
    <property type="protein sequence ID" value="KAH6659384.1"/>
    <property type="molecule type" value="Genomic_DNA"/>
</dbReference>
<dbReference type="Pfam" id="PF01209">
    <property type="entry name" value="Ubie_methyltran"/>
    <property type="match status" value="1"/>
</dbReference>
<sequence length="297" mass="33455">MTANTDGLQKTYSNFAESLTNEKLDRFLEDAEAIMAKPAAMLLAQAGIGSTTKIPFKLLDGACGTGAVGSQLQRVVNKDVLEQSSILCGDVNQPMLDILKKRAERDAWVNTEVATVDAQDSKLADGSFTHVTISHGLHVIPNPDLVLKDTLRILRPGGTFAFSTMHQDNVAWVPDVRSAFARLPFEVSLPDPFPMASNGHLEWGDPQEIKQKLWDHGFNNVSVKVIQNDQHIESAERFTDAFMMMINWLTQTYWTQEQRENYHGTLRDHVIKHLKEKYDGRGWMLKWTMILATCQRD</sequence>
<name>A0A9P8UWR6_9PEZI</name>
<dbReference type="GO" id="GO:0008168">
    <property type="term" value="F:methyltransferase activity"/>
    <property type="evidence" value="ECO:0007669"/>
    <property type="project" value="UniProtKB-KW"/>
</dbReference>
<reference evidence="2" key="1">
    <citation type="journal article" date="2021" name="Nat. Commun.">
        <title>Genetic determinants of endophytism in the Arabidopsis root mycobiome.</title>
        <authorList>
            <person name="Mesny F."/>
            <person name="Miyauchi S."/>
            <person name="Thiergart T."/>
            <person name="Pickel B."/>
            <person name="Atanasova L."/>
            <person name="Karlsson M."/>
            <person name="Huettel B."/>
            <person name="Barry K.W."/>
            <person name="Haridas S."/>
            <person name="Chen C."/>
            <person name="Bauer D."/>
            <person name="Andreopoulos W."/>
            <person name="Pangilinan J."/>
            <person name="LaButti K."/>
            <person name="Riley R."/>
            <person name="Lipzen A."/>
            <person name="Clum A."/>
            <person name="Drula E."/>
            <person name="Henrissat B."/>
            <person name="Kohler A."/>
            <person name="Grigoriev I.V."/>
            <person name="Martin F.M."/>
            <person name="Hacquard S."/>
        </authorList>
    </citation>
    <scope>NUCLEOTIDE SEQUENCE</scope>
    <source>
        <strain evidence="2">MPI-SDFR-AT-0073</strain>
    </source>
</reference>
<organism evidence="2 3">
    <name type="scientific">Truncatella angustata</name>
    <dbReference type="NCBI Taxonomy" id="152316"/>
    <lineage>
        <taxon>Eukaryota</taxon>
        <taxon>Fungi</taxon>
        <taxon>Dikarya</taxon>
        <taxon>Ascomycota</taxon>
        <taxon>Pezizomycotina</taxon>
        <taxon>Sordariomycetes</taxon>
        <taxon>Xylariomycetidae</taxon>
        <taxon>Amphisphaeriales</taxon>
        <taxon>Sporocadaceae</taxon>
        <taxon>Truncatella</taxon>
    </lineage>
</organism>
<dbReference type="GO" id="GO:0032259">
    <property type="term" value="P:methylation"/>
    <property type="evidence" value="ECO:0007669"/>
    <property type="project" value="UniProtKB-KW"/>
</dbReference>
<protein>
    <submittedName>
        <fullName evidence="2">S-adenosyl-L-methionine-dependent methyltransferase</fullName>
    </submittedName>
</protein>
<evidence type="ECO:0000313" key="3">
    <source>
        <dbReference type="Proteomes" id="UP000758603"/>
    </source>
</evidence>
<dbReference type="CDD" id="cd02440">
    <property type="entry name" value="AdoMet_MTases"/>
    <property type="match status" value="1"/>
</dbReference>
<dbReference type="RefSeq" id="XP_045963515.1">
    <property type="nucleotide sequence ID" value="XM_046094958.1"/>
</dbReference>
<dbReference type="SUPFAM" id="SSF53335">
    <property type="entry name" value="S-adenosyl-L-methionine-dependent methyltransferases"/>
    <property type="match status" value="1"/>
</dbReference>
<keyword evidence="2" id="KW-0808">Transferase</keyword>
<keyword evidence="2" id="KW-0489">Methyltransferase</keyword>
<accession>A0A9P8UWR6</accession>
<comment type="caution">
    <text evidence="2">The sequence shown here is derived from an EMBL/GenBank/DDBJ whole genome shotgun (WGS) entry which is preliminary data.</text>
</comment>
<keyword evidence="3" id="KW-1185">Reference proteome</keyword>
<dbReference type="InterPro" id="IPR029063">
    <property type="entry name" value="SAM-dependent_MTases_sf"/>
</dbReference>
<dbReference type="Proteomes" id="UP000758603">
    <property type="component" value="Unassembled WGS sequence"/>
</dbReference>
<comment type="similarity">
    <text evidence="1">Belongs to the methyltransferase superfamily. LaeA methyltransferase family.</text>
</comment>
<dbReference type="OrthoDB" id="66144at2759"/>
<evidence type="ECO:0000313" key="2">
    <source>
        <dbReference type="EMBL" id="KAH6659384.1"/>
    </source>
</evidence>
<evidence type="ECO:0000256" key="1">
    <source>
        <dbReference type="ARBA" id="ARBA00038158"/>
    </source>
</evidence>
<dbReference type="AlphaFoldDB" id="A0A9P8UWR6"/>
<dbReference type="GeneID" id="70123851"/>
<gene>
    <name evidence="2" type="ORF">BKA67DRAFT_12436</name>
</gene>